<evidence type="ECO:0008006" key="5">
    <source>
        <dbReference type="Google" id="ProtNLM"/>
    </source>
</evidence>
<evidence type="ECO:0000313" key="3">
    <source>
        <dbReference type="EMBL" id="ENX34786.1"/>
    </source>
</evidence>
<reference evidence="3 4" key="1">
    <citation type="submission" date="2013-02" db="EMBL/GenBank/DDBJ databases">
        <title>The Genome Sequence of Acinetobacter sp. NIPH 1859.</title>
        <authorList>
            <consortium name="The Broad Institute Genome Sequencing Platform"/>
            <consortium name="The Broad Institute Genome Sequencing Center for Infectious Disease"/>
            <person name="Cerqueira G."/>
            <person name="Feldgarden M."/>
            <person name="Courvalin P."/>
            <person name="Perichon B."/>
            <person name="Grillot-Courvalin C."/>
            <person name="Clermont D."/>
            <person name="Rocha E."/>
            <person name="Yoon E.-J."/>
            <person name="Nemec A."/>
            <person name="Walker B."/>
            <person name="Young S.K."/>
            <person name="Zeng Q."/>
            <person name="Gargeya S."/>
            <person name="Fitzgerald M."/>
            <person name="Haas B."/>
            <person name="Abouelleil A."/>
            <person name="Alvarado L."/>
            <person name="Arachchi H.M."/>
            <person name="Berlin A.M."/>
            <person name="Chapman S.B."/>
            <person name="Dewar J."/>
            <person name="Goldberg J."/>
            <person name="Griggs A."/>
            <person name="Gujja S."/>
            <person name="Hansen M."/>
            <person name="Howarth C."/>
            <person name="Imamovic A."/>
            <person name="Larimer J."/>
            <person name="McCowan C."/>
            <person name="Murphy C."/>
            <person name="Neiman D."/>
            <person name="Pearson M."/>
            <person name="Priest M."/>
            <person name="Roberts A."/>
            <person name="Saif S."/>
            <person name="Shea T."/>
            <person name="Sisk P."/>
            <person name="Sykes S."/>
            <person name="Wortman J."/>
            <person name="Nusbaum C."/>
            <person name="Birren B."/>
        </authorList>
    </citation>
    <scope>NUCLEOTIDE SEQUENCE [LARGE SCALE GENOMIC DNA]</scope>
    <source>
        <strain evidence="3 4">NIPH 1859</strain>
    </source>
</reference>
<dbReference type="HOGENOM" id="CLU_700018_0_0_6"/>
<dbReference type="InterPro" id="IPR000073">
    <property type="entry name" value="AB_hydrolase_1"/>
</dbReference>
<dbReference type="EMBL" id="APRZ01000014">
    <property type="protein sequence ID" value="ENX34786.1"/>
    <property type="molecule type" value="Genomic_DNA"/>
</dbReference>
<dbReference type="OrthoDB" id="5380819at2"/>
<dbReference type="InterPro" id="IPR037401">
    <property type="entry name" value="SnoaL-like"/>
</dbReference>
<dbReference type="Pfam" id="PF00561">
    <property type="entry name" value="Abhydrolase_1"/>
    <property type="match status" value="1"/>
</dbReference>
<dbReference type="InterPro" id="IPR050266">
    <property type="entry name" value="AB_hydrolase_sf"/>
</dbReference>
<organism evidence="3 4">
    <name type="scientific">Acinetobacter colistiniresistens</name>
    <dbReference type="NCBI Taxonomy" id="280145"/>
    <lineage>
        <taxon>Bacteria</taxon>
        <taxon>Pseudomonadati</taxon>
        <taxon>Pseudomonadota</taxon>
        <taxon>Gammaproteobacteria</taxon>
        <taxon>Moraxellales</taxon>
        <taxon>Moraxellaceae</taxon>
        <taxon>Acinetobacter</taxon>
    </lineage>
</organism>
<accession>N9QXI0</accession>
<dbReference type="InterPro" id="IPR029058">
    <property type="entry name" value="AB_hydrolase_fold"/>
</dbReference>
<dbReference type="InterPro" id="IPR032710">
    <property type="entry name" value="NTF2-like_dom_sf"/>
</dbReference>
<name>N9QXI0_9GAMM</name>
<keyword evidence="4" id="KW-1185">Reference proteome</keyword>
<proteinExistence type="predicted"/>
<dbReference type="RefSeq" id="WP_005272025.1">
    <property type="nucleotide sequence ID" value="NZ_KB850194.1"/>
</dbReference>
<dbReference type="Pfam" id="PF12680">
    <property type="entry name" value="SnoaL_2"/>
    <property type="match status" value="1"/>
</dbReference>
<gene>
    <name evidence="3" type="ORF">F889_01423</name>
</gene>
<protein>
    <recommendedName>
        <fullName evidence="5">AB hydrolase-1 domain-containing protein</fullName>
    </recommendedName>
</protein>
<dbReference type="Proteomes" id="UP000013009">
    <property type="component" value="Unassembled WGS sequence"/>
</dbReference>
<dbReference type="AlphaFoldDB" id="N9QXI0"/>
<evidence type="ECO:0000259" key="2">
    <source>
        <dbReference type="Pfam" id="PF12680"/>
    </source>
</evidence>
<dbReference type="Gene3D" id="3.40.50.1820">
    <property type="entry name" value="alpha/beta hydrolase"/>
    <property type="match status" value="1"/>
</dbReference>
<sequence length="405" mass="46084">MNTPLTVETHTNQINVVRNYLAAFAENNIEKALEYIHQDAIWHIDGDPAVATVGLIQGHAAIRKWLLNFPTAFKSLDFAIDQMVNVEQDVLVIGRFRHLVLKTETIVDSDYIIKFTVAAQKIVRYQIFEDSLLLSQVHANSSVSRKIEMKGMTYSWDDMGHGAPIIFLHGLFLERSFWYPMINQLPNYRCIAFDMPGHAESGWRDRLDLDGIAEDIVLWMKEYRIKKAALVGHSQGGMIAMRIAAKYPDMVDRLLLINSSARKENEESLGLWQQREKALLSTDDSRLKLFKEIQTIKFTVERLKQSPEIAEKALARLMRYQPEHIAQALRAAIIERTDIRSMIQAIQAQTVVLSGEHDRATPSELGQEIANLIPHSVHKKLLNTSHAIPVEAANETVDILLELMN</sequence>
<feature type="domain" description="AB hydrolase-1" evidence="1">
    <location>
        <begin position="164"/>
        <end position="391"/>
    </location>
</feature>
<dbReference type="SUPFAM" id="SSF54427">
    <property type="entry name" value="NTF2-like"/>
    <property type="match status" value="1"/>
</dbReference>
<dbReference type="PRINTS" id="PR00111">
    <property type="entry name" value="ABHYDROLASE"/>
</dbReference>
<evidence type="ECO:0000259" key="1">
    <source>
        <dbReference type="Pfam" id="PF00561"/>
    </source>
</evidence>
<dbReference type="PANTHER" id="PTHR43798">
    <property type="entry name" value="MONOACYLGLYCEROL LIPASE"/>
    <property type="match status" value="1"/>
</dbReference>
<dbReference type="SUPFAM" id="SSF53474">
    <property type="entry name" value="alpha/beta-Hydrolases"/>
    <property type="match status" value="1"/>
</dbReference>
<dbReference type="PATRIC" id="fig|1217695.3.peg.1384"/>
<evidence type="ECO:0000313" key="4">
    <source>
        <dbReference type="Proteomes" id="UP000013009"/>
    </source>
</evidence>
<feature type="domain" description="SnoaL-like" evidence="2">
    <location>
        <begin position="17"/>
        <end position="125"/>
    </location>
</feature>
<dbReference type="Gene3D" id="3.10.450.50">
    <property type="match status" value="1"/>
</dbReference>
<comment type="caution">
    <text evidence="3">The sequence shown here is derived from an EMBL/GenBank/DDBJ whole genome shotgun (WGS) entry which is preliminary data.</text>
</comment>